<dbReference type="InterPro" id="IPR003439">
    <property type="entry name" value="ABC_transporter-like_ATP-bd"/>
</dbReference>
<dbReference type="Gene3D" id="3.40.50.300">
    <property type="entry name" value="P-loop containing nucleotide triphosphate hydrolases"/>
    <property type="match status" value="1"/>
</dbReference>
<keyword evidence="1" id="KW-0547">Nucleotide-binding</keyword>
<dbReference type="RefSeq" id="WP_096409079.1">
    <property type="nucleotide sequence ID" value="NZ_AP017372.2"/>
</dbReference>
<dbReference type="EMBL" id="AP017372">
    <property type="protein sequence ID" value="BAU57783.1"/>
    <property type="molecule type" value="Genomic_DNA"/>
</dbReference>
<evidence type="ECO:0000259" key="3">
    <source>
        <dbReference type="PROSITE" id="PS50893"/>
    </source>
</evidence>
<keyword evidence="5" id="KW-1185">Reference proteome</keyword>
<sequence>MNNQELSPAVGALLVGEGQGEPPRLELRELRCAVAAWPALFLPPGGCTAVAGPSGSGKSRLLRAIADLDPSEGEVRLDGASREAFTGHAWRARVIYLAADSAWWSDRVGDHLAVVEPSVLAPLGFEADVADWSVRRLSTGERSRLALARALALQPRVLLLDEPTANLDAATTEAVETVTEQQRRQGLSLVWVTHDQEQVRRMAAQRFVIRDGVAEEIDS</sequence>
<dbReference type="PANTHER" id="PTHR43119">
    <property type="entry name" value="ABC TRANSPORT PROTEIN ATP-BINDING COMPONENT-RELATED"/>
    <property type="match status" value="1"/>
</dbReference>
<protein>
    <submittedName>
        <fullName evidence="4">YbbL ABC transporter ATP-binding protein</fullName>
    </submittedName>
</protein>
<dbReference type="InterPro" id="IPR003593">
    <property type="entry name" value="AAA+_ATPase"/>
</dbReference>
<dbReference type="OrthoDB" id="4408248at2"/>
<dbReference type="KEGG" id="hhk:HH1059_10840"/>
<feature type="domain" description="ABC transporter" evidence="3">
    <location>
        <begin position="1"/>
        <end position="217"/>
    </location>
</feature>
<dbReference type="PROSITE" id="PS50893">
    <property type="entry name" value="ABC_TRANSPORTER_2"/>
    <property type="match status" value="1"/>
</dbReference>
<evidence type="ECO:0000313" key="5">
    <source>
        <dbReference type="Proteomes" id="UP000218890"/>
    </source>
</evidence>
<dbReference type="PANTHER" id="PTHR43119:SF1">
    <property type="entry name" value="ABC TRANSPORTER DOMAIN-CONTAINING PROTEIN"/>
    <property type="match status" value="1"/>
</dbReference>
<dbReference type="CDD" id="cd00267">
    <property type="entry name" value="ABC_ATPase"/>
    <property type="match status" value="1"/>
</dbReference>
<proteinExistence type="predicted"/>
<keyword evidence="2 4" id="KW-0067">ATP-binding</keyword>
<gene>
    <name evidence="4" type="ORF">HH1059_10840</name>
</gene>
<reference evidence="4" key="1">
    <citation type="submission" date="2016-02" db="EMBL/GenBank/DDBJ databases">
        <title>Halorhodospira halochloris DSM-1059 complete genome, version 2.</title>
        <authorList>
            <person name="Tsukatani Y."/>
        </authorList>
    </citation>
    <scope>NUCLEOTIDE SEQUENCE</scope>
    <source>
        <strain evidence="4">DSM 1059</strain>
    </source>
</reference>
<dbReference type="SMART" id="SM00382">
    <property type="entry name" value="AAA"/>
    <property type="match status" value="1"/>
</dbReference>
<dbReference type="InterPro" id="IPR027417">
    <property type="entry name" value="P-loop_NTPase"/>
</dbReference>
<dbReference type="Proteomes" id="UP000218890">
    <property type="component" value="Chromosome"/>
</dbReference>
<name>A0A0X8XAB0_HALHR</name>
<evidence type="ECO:0000313" key="4">
    <source>
        <dbReference type="EMBL" id="BAU57783.1"/>
    </source>
</evidence>
<dbReference type="Pfam" id="PF00005">
    <property type="entry name" value="ABC_tran"/>
    <property type="match status" value="1"/>
</dbReference>
<accession>A0A0X8XAB0</accession>
<evidence type="ECO:0000256" key="2">
    <source>
        <dbReference type="ARBA" id="ARBA00022840"/>
    </source>
</evidence>
<dbReference type="GO" id="GO:0005524">
    <property type="term" value="F:ATP binding"/>
    <property type="evidence" value="ECO:0007669"/>
    <property type="project" value="UniProtKB-KW"/>
</dbReference>
<dbReference type="GO" id="GO:0016887">
    <property type="term" value="F:ATP hydrolysis activity"/>
    <property type="evidence" value="ECO:0007669"/>
    <property type="project" value="InterPro"/>
</dbReference>
<organism evidence="4 5">
    <name type="scientific">Halorhodospira halochloris</name>
    <name type="common">Ectothiorhodospira halochloris</name>
    <dbReference type="NCBI Taxonomy" id="1052"/>
    <lineage>
        <taxon>Bacteria</taxon>
        <taxon>Pseudomonadati</taxon>
        <taxon>Pseudomonadota</taxon>
        <taxon>Gammaproteobacteria</taxon>
        <taxon>Chromatiales</taxon>
        <taxon>Ectothiorhodospiraceae</taxon>
        <taxon>Halorhodospira</taxon>
    </lineage>
</organism>
<dbReference type="SUPFAM" id="SSF52540">
    <property type="entry name" value="P-loop containing nucleoside triphosphate hydrolases"/>
    <property type="match status" value="1"/>
</dbReference>
<dbReference type="AlphaFoldDB" id="A0A0X8XAB0"/>
<evidence type="ECO:0000256" key="1">
    <source>
        <dbReference type="ARBA" id="ARBA00022741"/>
    </source>
</evidence>